<evidence type="ECO:0000313" key="11">
    <source>
        <dbReference type="Proteomes" id="UP000050331"/>
    </source>
</evidence>
<dbReference type="EMBL" id="CP013862">
    <property type="protein sequence ID" value="ALX47282.1"/>
    <property type="molecule type" value="Genomic_DNA"/>
</dbReference>
<evidence type="ECO:0000256" key="1">
    <source>
        <dbReference type="ARBA" id="ARBA00004635"/>
    </source>
</evidence>
<comment type="similarity">
    <text evidence="2">Belongs to the GerABKC lipoprotein family.</text>
</comment>
<organism evidence="10 11">
    <name type="scientific">Lentibacillus amyloliquefaciens</name>
    <dbReference type="NCBI Taxonomy" id="1472767"/>
    <lineage>
        <taxon>Bacteria</taxon>
        <taxon>Bacillati</taxon>
        <taxon>Bacillota</taxon>
        <taxon>Bacilli</taxon>
        <taxon>Bacillales</taxon>
        <taxon>Bacillaceae</taxon>
        <taxon>Lentibacillus</taxon>
    </lineage>
</organism>
<feature type="domain" description="Spore germination protein N-terminal" evidence="9">
    <location>
        <begin position="25"/>
        <end position="188"/>
    </location>
</feature>
<dbReference type="PANTHER" id="PTHR35789">
    <property type="entry name" value="SPORE GERMINATION PROTEIN B3"/>
    <property type="match status" value="1"/>
</dbReference>
<evidence type="ECO:0000259" key="8">
    <source>
        <dbReference type="Pfam" id="PF05504"/>
    </source>
</evidence>
<dbReference type="Pfam" id="PF05504">
    <property type="entry name" value="Spore_GerAC"/>
    <property type="match status" value="1"/>
</dbReference>
<dbReference type="InterPro" id="IPR057336">
    <property type="entry name" value="GerAC_N"/>
</dbReference>
<dbReference type="AlphaFoldDB" id="A0A0U3W296"/>
<keyword evidence="4" id="KW-0732">Signal</keyword>
<reference evidence="10 11" key="1">
    <citation type="submission" date="2016-01" db="EMBL/GenBank/DDBJ databases">
        <title>Complete genome sequence of strain Lentibacillus amyloliquefaciens LAM0015T isolated from saline sediment.</title>
        <authorList>
            <person name="Wang J.-L."/>
            <person name="He M.-X."/>
        </authorList>
    </citation>
    <scope>NUCLEOTIDE SEQUENCE [LARGE SCALE GENOMIC DNA]</scope>
    <source>
        <strain evidence="10 11">LAM0015</strain>
    </source>
</reference>
<dbReference type="Gene3D" id="3.30.300.210">
    <property type="entry name" value="Nutrient germinant receptor protein C, domain 3"/>
    <property type="match status" value="1"/>
</dbReference>
<evidence type="ECO:0000256" key="7">
    <source>
        <dbReference type="ARBA" id="ARBA00023288"/>
    </source>
</evidence>
<evidence type="ECO:0000256" key="4">
    <source>
        <dbReference type="ARBA" id="ARBA00022729"/>
    </source>
</evidence>
<dbReference type="Pfam" id="PF25198">
    <property type="entry name" value="Spore_GerAC_N"/>
    <property type="match status" value="1"/>
</dbReference>
<dbReference type="KEGG" id="lao:AOX59_00910"/>
<dbReference type="NCBIfam" id="TIGR02887">
    <property type="entry name" value="spore_ger_x_C"/>
    <property type="match status" value="1"/>
</dbReference>
<keyword evidence="5" id="KW-0472">Membrane</keyword>
<dbReference type="Proteomes" id="UP000050331">
    <property type="component" value="Chromosome"/>
</dbReference>
<gene>
    <name evidence="10" type="ORF">AOX59_00910</name>
</gene>
<dbReference type="GO" id="GO:0009847">
    <property type="term" value="P:spore germination"/>
    <property type="evidence" value="ECO:0007669"/>
    <property type="project" value="InterPro"/>
</dbReference>
<evidence type="ECO:0000256" key="5">
    <source>
        <dbReference type="ARBA" id="ARBA00023136"/>
    </source>
</evidence>
<dbReference type="STRING" id="1472767.AOX59_00910"/>
<protein>
    <submittedName>
        <fullName evidence="10">Uncharacterized protein</fullName>
    </submittedName>
</protein>
<evidence type="ECO:0000313" key="10">
    <source>
        <dbReference type="EMBL" id="ALX47282.1"/>
    </source>
</evidence>
<keyword evidence="6" id="KW-0564">Palmitate</keyword>
<proteinExistence type="inferred from homology"/>
<keyword evidence="7" id="KW-0449">Lipoprotein</keyword>
<keyword evidence="11" id="KW-1185">Reference proteome</keyword>
<comment type="subcellular location">
    <subcellularLocation>
        <location evidence="1">Membrane</location>
        <topology evidence="1">Lipid-anchor</topology>
    </subcellularLocation>
</comment>
<evidence type="ECO:0000256" key="6">
    <source>
        <dbReference type="ARBA" id="ARBA00023139"/>
    </source>
</evidence>
<sequence length="356" mass="40315">MYLKYITFFVFVIVSLLFNYQMPAKVIDRIQMITVVGYDAIDQNKIQETVVSPKYQQEAQVEDFIYSDTAATVYENRVNLNAKATERLLNGKLQIAFYDRELAEQGVEDFIEYLTRDPSIGGTLNLAVAEESAHALINSVKTGKGRGVFFNDLFDHNIRHGNLPQTNLKEFQSALMSETCDPFLPMLSVEDESAALTAIALFDDDKYVDKLPINKADVFKLLYQNVSDGNYQFKNDKYIVALENVESDKDVVFEPTGGSGEVTFNVKLRGVVREYTGKEIINQLTAIEKDIKQDIEQRGENLISRLQELDIDPLDIEGAVKSSNRNYNKEQFKSTYSEMPINVNVSVKITGTGTRR</sequence>
<keyword evidence="3" id="KW-0309">Germination</keyword>
<name>A0A0U3W296_9BACI</name>
<feature type="domain" description="Spore germination GerAC-like C-terminal" evidence="8">
    <location>
        <begin position="199"/>
        <end position="353"/>
    </location>
</feature>
<dbReference type="InterPro" id="IPR046953">
    <property type="entry name" value="Spore_GerAC-like_C"/>
</dbReference>
<dbReference type="InterPro" id="IPR038501">
    <property type="entry name" value="Spore_GerAC_C_sf"/>
</dbReference>
<evidence type="ECO:0000256" key="2">
    <source>
        <dbReference type="ARBA" id="ARBA00007886"/>
    </source>
</evidence>
<dbReference type="PANTHER" id="PTHR35789:SF1">
    <property type="entry name" value="SPORE GERMINATION PROTEIN B3"/>
    <property type="match status" value="1"/>
</dbReference>
<dbReference type="InterPro" id="IPR008844">
    <property type="entry name" value="Spore_GerAC-like"/>
</dbReference>
<evidence type="ECO:0000256" key="3">
    <source>
        <dbReference type="ARBA" id="ARBA00022544"/>
    </source>
</evidence>
<dbReference type="GO" id="GO:0016020">
    <property type="term" value="C:membrane"/>
    <property type="evidence" value="ECO:0007669"/>
    <property type="project" value="UniProtKB-SubCell"/>
</dbReference>
<evidence type="ECO:0000259" key="9">
    <source>
        <dbReference type="Pfam" id="PF25198"/>
    </source>
</evidence>
<accession>A0A0U3W296</accession>
<dbReference type="OrthoDB" id="2592518at2"/>